<evidence type="ECO:0000256" key="2">
    <source>
        <dbReference type="ARBA" id="ARBA00004673"/>
    </source>
</evidence>
<dbReference type="InterPro" id="IPR032858">
    <property type="entry name" value="CcoP_N"/>
</dbReference>
<evidence type="ECO:0000256" key="5">
    <source>
        <dbReference type="ARBA" id="ARBA00022475"/>
    </source>
</evidence>
<dbReference type="PIRSF" id="PIRSF000006">
    <property type="entry name" value="Cbb3-Cox_fixP"/>
    <property type="match status" value="1"/>
</dbReference>
<evidence type="ECO:0000256" key="11">
    <source>
        <dbReference type="ARBA" id="ARBA00022737"/>
    </source>
</evidence>
<dbReference type="GO" id="GO:0006119">
    <property type="term" value="P:oxidative phosphorylation"/>
    <property type="evidence" value="ECO:0007669"/>
    <property type="project" value="UniProtKB-UniPathway"/>
</dbReference>
<evidence type="ECO:0000256" key="9">
    <source>
        <dbReference type="ARBA" id="ARBA00022692"/>
    </source>
</evidence>
<comment type="similarity">
    <text evidence="3 19">Belongs to the CcoP / FixP family.</text>
</comment>
<dbReference type="PANTHER" id="PTHR33751:SF1">
    <property type="entry name" value="CBB3-TYPE CYTOCHROME C OXIDASE SUBUNIT FIXP"/>
    <property type="match status" value="1"/>
</dbReference>
<evidence type="ECO:0000256" key="12">
    <source>
        <dbReference type="ARBA" id="ARBA00022781"/>
    </source>
</evidence>
<comment type="cofactor">
    <cofactor evidence="19 21">
        <name>heme c</name>
        <dbReference type="ChEBI" id="CHEBI:61717"/>
    </cofactor>
    <text evidence="19 21">Binds 2 heme C groups per subunit.</text>
</comment>
<evidence type="ECO:0000256" key="15">
    <source>
        <dbReference type="ARBA" id="ARBA00023002"/>
    </source>
</evidence>
<feature type="binding site" description="axial binding residue" evidence="20">
    <location>
        <position position="126"/>
    </location>
    <ligand>
        <name>heme c</name>
        <dbReference type="ChEBI" id="CHEBI:61717"/>
        <label>1</label>
    </ligand>
    <ligandPart>
        <name>Fe</name>
        <dbReference type="ChEBI" id="CHEBI:18248"/>
    </ligandPart>
</feature>
<dbReference type="PROSITE" id="PS51007">
    <property type="entry name" value="CYTC"/>
    <property type="match status" value="2"/>
</dbReference>
<dbReference type="InterPro" id="IPR038414">
    <property type="entry name" value="CcoP_N_sf"/>
</dbReference>
<dbReference type="Pfam" id="PF14715">
    <property type="entry name" value="FixP_N"/>
    <property type="match status" value="1"/>
</dbReference>
<dbReference type="InterPro" id="IPR008168">
    <property type="entry name" value="Cyt_C_IC"/>
</dbReference>
<dbReference type="GO" id="GO:0020037">
    <property type="term" value="F:heme binding"/>
    <property type="evidence" value="ECO:0007669"/>
    <property type="project" value="InterPro"/>
</dbReference>
<protein>
    <recommendedName>
        <fullName evidence="19">Cbb3-type cytochrome c oxidase subunit</fullName>
    </recommendedName>
</protein>
<feature type="compositionally biased region" description="Basic and acidic residues" evidence="22">
    <location>
        <begin position="294"/>
        <end position="310"/>
    </location>
</feature>
<evidence type="ECO:0000313" key="26">
    <source>
        <dbReference type="Proteomes" id="UP000316343"/>
    </source>
</evidence>
<keyword evidence="7 19" id="KW-0349">Heme</keyword>
<evidence type="ECO:0000259" key="24">
    <source>
        <dbReference type="PROSITE" id="PS51007"/>
    </source>
</evidence>
<keyword evidence="10 19" id="KW-0479">Metal-binding</keyword>
<reference evidence="25 26" key="1">
    <citation type="submission" date="2019-06" db="EMBL/GenBank/DDBJ databases">
        <title>Erythrobacter insulae sp. nov., isolated from a tidal flat.</title>
        <authorList>
            <person name="Yoon J.-H."/>
        </authorList>
    </citation>
    <scope>NUCLEOTIDE SEQUENCE [LARGE SCALE GENOMIC DNA]</scope>
    <source>
        <strain evidence="25 26">JBTF-M21</strain>
    </source>
</reference>
<keyword evidence="9 23" id="KW-0812">Transmembrane</keyword>
<keyword evidence="11" id="KW-0677">Repeat</keyword>
<dbReference type="PANTHER" id="PTHR33751">
    <property type="entry name" value="CBB3-TYPE CYTOCHROME C OXIDASE SUBUNIT FIXP"/>
    <property type="match status" value="1"/>
</dbReference>
<evidence type="ECO:0000256" key="20">
    <source>
        <dbReference type="PIRSR" id="PIRSR000006-1"/>
    </source>
</evidence>
<comment type="function">
    <text evidence="19">C-type cytochrome. Part of the cbb3-type cytochrome c oxidase complex.</text>
</comment>
<evidence type="ECO:0000256" key="1">
    <source>
        <dbReference type="ARBA" id="ARBA00004533"/>
    </source>
</evidence>
<evidence type="ECO:0000256" key="3">
    <source>
        <dbReference type="ARBA" id="ARBA00006113"/>
    </source>
</evidence>
<dbReference type="GO" id="GO:0005886">
    <property type="term" value="C:plasma membrane"/>
    <property type="evidence" value="ECO:0007669"/>
    <property type="project" value="UniProtKB-SubCell"/>
</dbReference>
<evidence type="ECO:0000256" key="16">
    <source>
        <dbReference type="ARBA" id="ARBA00023004"/>
    </source>
</evidence>
<feature type="transmembrane region" description="Helical" evidence="23">
    <location>
        <begin position="33"/>
        <end position="51"/>
    </location>
</feature>
<keyword evidence="5 19" id="KW-1003">Cell membrane</keyword>
<evidence type="ECO:0000313" key="25">
    <source>
        <dbReference type="EMBL" id="TRD10876.1"/>
    </source>
</evidence>
<comment type="subunit">
    <text evidence="19">Component of the cbb3-type cytochrome c oxidase.</text>
</comment>
<feature type="binding site" description="covalent" evidence="21">
    <location>
        <position position="122"/>
    </location>
    <ligand>
        <name>heme c</name>
        <dbReference type="ChEBI" id="CHEBI:61717"/>
        <label>1</label>
    </ligand>
</feature>
<feature type="binding site" description="covalent" evidence="21">
    <location>
        <position position="125"/>
    </location>
    <ligand>
        <name>heme c</name>
        <dbReference type="ChEBI" id="CHEBI:61717"/>
        <label>1</label>
    </ligand>
</feature>
<keyword evidence="8 19" id="KW-0679">Respiratory chain</keyword>
<keyword evidence="4 19" id="KW-0813">Transport</keyword>
<dbReference type="SUPFAM" id="SSF46626">
    <property type="entry name" value="Cytochrome c"/>
    <property type="match status" value="2"/>
</dbReference>
<organism evidence="25 26">
    <name type="scientific">Erythrobacter insulae</name>
    <dbReference type="NCBI Taxonomy" id="2584124"/>
    <lineage>
        <taxon>Bacteria</taxon>
        <taxon>Pseudomonadati</taxon>
        <taxon>Pseudomonadota</taxon>
        <taxon>Alphaproteobacteria</taxon>
        <taxon>Sphingomonadales</taxon>
        <taxon>Erythrobacteraceae</taxon>
        <taxon>Erythrobacter/Porphyrobacter group</taxon>
        <taxon>Erythrobacter</taxon>
    </lineage>
</organism>
<evidence type="ECO:0000256" key="8">
    <source>
        <dbReference type="ARBA" id="ARBA00022660"/>
    </source>
</evidence>
<dbReference type="InterPro" id="IPR050597">
    <property type="entry name" value="Cytochrome_c_Oxidase_Subunit"/>
</dbReference>
<keyword evidence="15 19" id="KW-0560">Oxidoreductase</keyword>
<evidence type="ECO:0000256" key="4">
    <source>
        <dbReference type="ARBA" id="ARBA00022448"/>
    </source>
</evidence>
<dbReference type="GO" id="GO:0016491">
    <property type="term" value="F:oxidoreductase activity"/>
    <property type="evidence" value="ECO:0007669"/>
    <property type="project" value="UniProtKB-KW"/>
</dbReference>
<evidence type="ECO:0000256" key="13">
    <source>
        <dbReference type="ARBA" id="ARBA00022982"/>
    </source>
</evidence>
<dbReference type="GO" id="GO:0009055">
    <property type="term" value="F:electron transfer activity"/>
    <property type="evidence" value="ECO:0007669"/>
    <property type="project" value="InterPro"/>
</dbReference>
<dbReference type="EMBL" id="VHJK01000001">
    <property type="protein sequence ID" value="TRD10876.1"/>
    <property type="molecule type" value="Genomic_DNA"/>
</dbReference>
<keyword evidence="16 19" id="KW-0408">Iron</keyword>
<dbReference type="InterPro" id="IPR004678">
    <property type="entry name" value="Cyt_c_oxidase_cbb3_su3"/>
</dbReference>
<keyword evidence="14 23" id="KW-1133">Transmembrane helix</keyword>
<keyword evidence="6 19" id="KW-0997">Cell inner membrane</keyword>
<feature type="binding site" description="axial binding residue" evidence="20">
    <location>
        <position position="176"/>
    </location>
    <ligand>
        <name>heme c</name>
        <dbReference type="ChEBI" id="CHEBI:61717"/>
        <label>2</label>
    </ligand>
    <ligandPart>
        <name>Fe</name>
        <dbReference type="ChEBI" id="CHEBI:18248"/>
    </ligandPart>
</feature>
<name>A0A547P9S3_9SPHN</name>
<gene>
    <name evidence="25" type="primary">ccoP</name>
    <name evidence="25" type="ORF">FGU71_02670</name>
</gene>
<dbReference type="UniPathway" id="UPA00705"/>
<feature type="region of interest" description="Disordered" evidence="22">
    <location>
        <begin position="285"/>
        <end position="327"/>
    </location>
</feature>
<evidence type="ECO:0000256" key="23">
    <source>
        <dbReference type="SAM" id="Phobius"/>
    </source>
</evidence>
<dbReference type="InterPro" id="IPR036909">
    <property type="entry name" value="Cyt_c-like_dom_sf"/>
</dbReference>
<keyword evidence="18 19" id="KW-0472">Membrane</keyword>
<dbReference type="InterPro" id="IPR009056">
    <property type="entry name" value="Cyt_c-like_dom"/>
</dbReference>
<dbReference type="PRINTS" id="PR00605">
    <property type="entry name" value="CYTCHROMECIC"/>
</dbReference>
<dbReference type="RefSeq" id="WP_142787138.1">
    <property type="nucleotide sequence ID" value="NZ_VHJK01000001.1"/>
</dbReference>
<comment type="subcellular location">
    <subcellularLocation>
        <location evidence="1 19">Cell inner membrane</location>
    </subcellularLocation>
</comment>
<feature type="domain" description="Cytochrome c" evidence="24">
    <location>
        <begin position="109"/>
        <end position="199"/>
    </location>
</feature>
<dbReference type="OrthoDB" id="9811281at2"/>
<dbReference type="Proteomes" id="UP000316343">
    <property type="component" value="Unassembled WGS sequence"/>
</dbReference>
<evidence type="ECO:0000256" key="10">
    <source>
        <dbReference type="ARBA" id="ARBA00022723"/>
    </source>
</evidence>
<comment type="caution">
    <text evidence="25">The sequence shown here is derived from an EMBL/GenBank/DDBJ whole genome shotgun (WGS) entry which is preliminary data.</text>
</comment>
<evidence type="ECO:0000256" key="19">
    <source>
        <dbReference type="PIRNR" id="PIRNR000006"/>
    </source>
</evidence>
<evidence type="ECO:0000256" key="22">
    <source>
        <dbReference type="SAM" id="MobiDB-lite"/>
    </source>
</evidence>
<dbReference type="AlphaFoldDB" id="A0A547P9S3"/>
<evidence type="ECO:0000256" key="6">
    <source>
        <dbReference type="ARBA" id="ARBA00022519"/>
    </source>
</evidence>
<dbReference type="NCBIfam" id="TIGR00782">
    <property type="entry name" value="ccoP"/>
    <property type="match status" value="1"/>
</dbReference>
<evidence type="ECO:0000256" key="17">
    <source>
        <dbReference type="ARBA" id="ARBA00023065"/>
    </source>
</evidence>
<feature type="binding site" description="covalent" evidence="21">
    <location>
        <position position="216"/>
    </location>
    <ligand>
        <name>heme c</name>
        <dbReference type="ChEBI" id="CHEBI:61717"/>
        <label>2</label>
    </ligand>
</feature>
<dbReference type="Gene3D" id="6.10.280.130">
    <property type="match status" value="1"/>
</dbReference>
<accession>A0A547P9S3</accession>
<dbReference type="GO" id="GO:1902600">
    <property type="term" value="P:proton transmembrane transport"/>
    <property type="evidence" value="ECO:0007669"/>
    <property type="project" value="UniProtKB-KW"/>
</dbReference>
<proteinExistence type="inferred from homology"/>
<keyword evidence="13 19" id="KW-0249">Electron transport</keyword>
<evidence type="ECO:0000256" key="14">
    <source>
        <dbReference type="ARBA" id="ARBA00022989"/>
    </source>
</evidence>
<dbReference type="GO" id="GO:0005506">
    <property type="term" value="F:iron ion binding"/>
    <property type="evidence" value="ECO:0007669"/>
    <property type="project" value="InterPro"/>
</dbReference>
<feature type="domain" description="Cytochrome c" evidence="24">
    <location>
        <begin position="203"/>
        <end position="284"/>
    </location>
</feature>
<dbReference type="Gene3D" id="1.10.760.10">
    <property type="entry name" value="Cytochrome c-like domain"/>
    <property type="match status" value="2"/>
</dbReference>
<keyword evidence="17 19" id="KW-0406">Ion transport</keyword>
<feature type="binding site" description="axial binding residue" evidence="20">
    <location>
        <position position="220"/>
    </location>
    <ligand>
        <name>heme c</name>
        <dbReference type="ChEBI" id="CHEBI:61717"/>
        <label>2</label>
    </ligand>
    <ligandPart>
        <name>Fe</name>
        <dbReference type="ChEBI" id="CHEBI:18248"/>
    </ligandPart>
</feature>
<feature type="binding site" description="axial binding residue" evidence="20">
    <location>
        <position position="261"/>
    </location>
    <ligand>
        <name>heme c</name>
        <dbReference type="ChEBI" id="CHEBI:61717"/>
        <label>1</label>
    </ligand>
    <ligandPart>
        <name>Fe</name>
        <dbReference type="ChEBI" id="CHEBI:18248"/>
    </ligandPart>
</feature>
<sequence length="327" mass="35476">MPEKTRIDEPTGTEFVGHEWDGIQELNTPLPRWWLWTFYATIAWAAVYVVLYPAWPMVERATDGVLGWSSRGDLAEELSAADMARRGTFEKIAATDITKLPADPELMGQAISGGAAAFKQHCVQCHGAGAAGYEQYGYPNLNDDDWIWGGELAEIEYTLIHGIRWDGSRQTRLAYMPAFDGIFEKAQIDGLISHVLSFTGKAQGSAVGAQLYSQNCAACHQPAGQGDPQQGAPALNDAIWLYGGEAADIRKQILYPRHGVMPGWSDKLDPVTIKMLAAYVHSRGGGETATERAGAGEEAREVAPAKKEGAIEEEVAAGPEGGRDERL</sequence>
<dbReference type="Pfam" id="PF13442">
    <property type="entry name" value="Cytochrome_CBB3"/>
    <property type="match status" value="2"/>
</dbReference>
<evidence type="ECO:0000256" key="21">
    <source>
        <dbReference type="PIRSR" id="PIRSR000006-2"/>
    </source>
</evidence>
<comment type="pathway">
    <text evidence="2 19">Energy metabolism; oxidative phosphorylation.</text>
</comment>
<evidence type="ECO:0000256" key="7">
    <source>
        <dbReference type="ARBA" id="ARBA00022617"/>
    </source>
</evidence>
<evidence type="ECO:0000256" key="18">
    <source>
        <dbReference type="ARBA" id="ARBA00023136"/>
    </source>
</evidence>
<feature type="binding site" description="covalent" evidence="21">
    <location>
        <position position="219"/>
    </location>
    <ligand>
        <name>heme c</name>
        <dbReference type="ChEBI" id="CHEBI:61717"/>
        <label>2</label>
    </ligand>
</feature>
<keyword evidence="12 19" id="KW-0375">Hydrogen ion transport</keyword>
<keyword evidence="26" id="KW-1185">Reference proteome</keyword>